<dbReference type="InterPro" id="IPR002123">
    <property type="entry name" value="Plipid/glycerol_acylTrfase"/>
</dbReference>
<organism evidence="4 5">
    <name type="scientific">Metabacillus endolithicus</name>
    <dbReference type="NCBI Taxonomy" id="1535204"/>
    <lineage>
        <taxon>Bacteria</taxon>
        <taxon>Bacillati</taxon>
        <taxon>Bacillota</taxon>
        <taxon>Bacilli</taxon>
        <taxon>Bacillales</taxon>
        <taxon>Bacillaceae</taxon>
        <taxon>Metabacillus</taxon>
    </lineage>
</organism>
<keyword evidence="1" id="KW-0808">Transferase</keyword>
<dbReference type="Pfam" id="PF01553">
    <property type="entry name" value="Acyltransferase"/>
    <property type="match status" value="1"/>
</dbReference>
<dbReference type="CDD" id="cd06551">
    <property type="entry name" value="LPLAT"/>
    <property type="match status" value="1"/>
</dbReference>
<keyword evidence="5" id="KW-1185">Reference proteome</keyword>
<keyword evidence="2 4" id="KW-0012">Acyltransferase</keyword>
<sequence length="219" mass="25770">MIKANKQAWFQAIFHLYNQQLLKRYFKGIYVSSSLPLPTRAIVCLNHSSWWDSLVLFHLNRTYLKTDLYVMMHEKGIRQYPFFRKLGAFSVNRDYPKDIIYSLKYSEALLDQGKTVGLFPQGDEFHLEKRPLTFLPGAIALQDKRPSVPILPISFYYSFGHSKKQEIYIVIGEPIDSLSFTGKTRKERNKEFEDTFTSQLNLLKNKVVHEQTSYFRQIL</sequence>
<dbReference type="PANTHER" id="PTHR10434">
    <property type="entry name" value="1-ACYL-SN-GLYCEROL-3-PHOSPHATE ACYLTRANSFERASE"/>
    <property type="match status" value="1"/>
</dbReference>
<dbReference type="GO" id="GO:0016746">
    <property type="term" value="F:acyltransferase activity"/>
    <property type="evidence" value="ECO:0007669"/>
    <property type="project" value="UniProtKB-KW"/>
</dbReference>
<accession>A0ABW5C5U9</accession>
<reference evidence="5" key="1">
    <citation type="journal article" date="2019" name="Int. J. Syst. Evol. Microbiol.">
        <title>The Global Catalogue of Microorganisms (GCM) 10K type strain sequencing project: providing services to taxonomists for standard genome sequencing and annotation.</title>
        <authorList>
            <consortium name="The Broad Institute Genomics Platform"/>
            <consortium name="The Broad Institute Genome Sequencing Center for Infectious Disease"/>
            <person name="Wu L."/>
            <person name="Ma J."/>
        </authorList>
    </citation>
    <scope>NUCLEOTIDE SEQUENCE [LARGE SCALE GENOMIC DNA]</scope>
    <source>
        <strain evidence="5">CGMCC 1.15474</strain>
    </source>
</reference>
<evidence type="ECO:0000259" key="3">
    <source>
        <dbReference type="SMART" id="SM00563"/>
    </source>
</evidence>
<evidence type="ECO:0000256" key="1">
    <source>
        <dbReference type="ARBA" id="ARBA00022679"/>
    </source>
</evidence>
<proteinExistence type="predicted"/>
<dbReference type="SMART" id="SM00563">
    <property type="entry name" value="PlsC"/>
    <property type="match status" value="1"/>
</dbReference>
<dbReference type="SUPFAM" id="SSF69593">
    <property type="entry name" value="Glycerol-3-phosphate (1)-acyltransferase"/>
    <property type="match status" value="1"/>
</dbReference>
<dbReference type="PANTHER" id="PTHR10434:SF11">
    <property type="entry name" value="1-ACYL-SN-GLYCEROL-3-PHOSPHATE ACYLTRANSFERASE"/>
    <property type="match status" value="1"/>
</dbReference>
<gene>
    <name evidence="4" type="ORF">ACFSKK_21805</name>
</gene>
<evidence type="ECO:0000256" key="2">
    <source>
        <dbReference type="ARBA" id="ARBA00023315"/>
    </source>
</evidence>
<comment type="caution">
    <text evidence="4">The sequence shown here is derived from an EMBL/GenBank/DDBJ whole genome shotgun (WGS) entry which is preliminary data.</text>
</comment>
<dbReference type="Proteomes" id="UP001597318">
    <property type="component" value="Unassembled WGS sequence"/>
</dbReference>
<dbReference type="RefSeq" id="WP_247339947.1">
    <property type="nucleotide sequence ID" value="NZ_CP095550.1"/>
</dbReference>
<dbReference type="EMBL" id="JBHUIK010000006">
    <property type="protein sequence ID" value="MFD2216315.1"/>
    <property type="molecule type" value="Genomic_DNA"/>
</dbReference>
<protein>
    <submittedName>
        <fullName evidence="4">Lysophospholipid acyltransferase family protein</fullName>
    </submittedName>
</protein>
<evidence type="ECO:0000313" key="5">
    <source>
        <dbReference type="Proteomes" id="UP001597318"/>
    </source>
</evidence>
<feature type="domain" description="Phospholipid/glycerol acyltransferase" evidence="3">
    <location>
        <begin position="41"/>
        <end position="158"/>
    </location>
</feature>
<name>A0ABW5C5U9_9BACI</name>
<evidence type="ECO:0000313" key="4">
    <source>
        <dbReference type="EMBL" id="MFD2216315.1"/>
    </source>
</evidence>